<proteinExistence type="predicted"/>
<feature type="non-terminal residue" evidence="2">
    <location>
        <position position="271"/>
    </location>
</feature>
<dbReference type="EMBL" id="EQ986807">
    <property type="protein sequence ID" value="EEF23297.1"/>
    <property type="molecule type" value="Genomic_DNA"/>
</dbReference>
<organism evidence="2 3">
    <name type="scientific">Ricinus communis</name>
    <name type="common">Castor bean</name>
    <dbReference type="NCBI Taxonomy" id="3988"/>
    <lineage>
        <taxon>Eukaryota</taxon>
        <taxon>Viridiplantae</taxon>
        <taxon>Streptophyta</taxon>
        <taxon>Embryophyta</taxon>
        <taxon>Tracheophyta</taxon>
        <taxon>Spermatophyta</taxon>
        <taxon>Magnoliopsida</taxon>
        <taxon>eudicotyledons</taxon>
        <taxon>Gunneridae</taxon>
        <taxon>Pentapetalae</taxon>
        <taxon>rosids</taxon>
        <taxon>fabids</taxon>
        <taxon>Malpighiales</taxon>
        <taxon>Euphorbiaceae</taxon>
        <taxon>Acalyphoideae</taxon>
        <taxon>Acalypheae</taxon>
        <taxon>Ricinus</taxon>
    </lineage>
</organism>
<evidence type="ECO:0000313" key="2">
    <source>
        <dbReference type="EMBL" id="EEF23297.1"/>
    </source>
</evidence>
<keyword evidence="3" id="KW-1185">Reference proteome</keyword>
<feature type="region of interest" description="Disordered" evidence="1">
    <location>
        <begin position="251"/>
        <end position="271"/>
    </location>
</feature>
<name>B9TLG7_RICCO</name>
<evidence type="ECO:0000313" key="3">
    <source>
        <dbReference type="Proteomes" id="UP000008311"/>
    </source>
</evidence>
<feature type="non-terminal residue" evidence="2">
    <location>
        <position position="1"/>
    </location>
</feature>
<evidence type="ECO:0000256" key="1">
    <source>
        <dbReference type="SAM" id="MobiDB-lite"/>
    </source>
</evidence>
<sequence length="271" mass="29475">LVDQEAAVRQARQLVEVREFVDAVLDLFAFREVRIRAGQAHRVAGAVAQDEAAAQHGDVVAVAVAQAEFHAVRLALPGQQFVQDGDHAHAVVGMRQAHPGFRVGRVLVGRVAEHVPPARRIIEFAGDEVPVPRCVGRPLQREAHAFLGLVQRLLRVLEDRAVHEADDDALDGAMPVALRIGIADRPAHVAVVRTGHADDEVRHPGARAQDRVHGIFGRRHAGAVRAHEMPGGVARLRRPHLVLAAPQQRQRMAVGGHHAPRGIVHHDTGRQ</sequence>
<accession>B9TLG7</accession>
<dbReference type="AlphaFoldDB" id="B9TLG7"/>
<reference evidence="3" key="1">
    <citation type="journal article" date="2010" name="Nat. Biotechnol.">
        <title>Draft genome sequence of the oilseed species Ricinus communis.</title>
        <authorList>
            <person name="Chan A.P."/>
            <person name="Crabtree J."/>
            <person name="Zhao Q."/>
            <person name="Lorenzi H."/>
            <person name="Orvis J."/>
            <person name="Puiu D."/>
            <person name="Melake-Berhan A."/>
            <person name="Jones K.M."/>
            <person name="Redman J."/>
            <person name="Chen G."/>
            <person name="Cahoon E.B."/>
            <person name="Gedil M."/>
            <person name="Stanke M."/>
            <person name="Haas B.J."/>
            <person name="Wortman J.R."/>
            <person name="Fraser-Liggett C.M."/>
            <person name="Ravel J."/>
            <person name="Rabinowicz P.D."/>
        </authorList>
    </citation>
    <scope>NUCLEOTIDE SEQUENCE [LARGE SCALE GENOMIC DNA]</scope>
    <source>
        <strain evidence="3">cv. Hale</strain>
    </source>
</reference>
<dbReference type="Proteomes" id="UP000008311">
    <property type="component" value="Unassembled WGS sequence"/>
</dbReference>
<dbReference type="InParanoid" id="B9TLG7"/>
<protein>
    <submittedName>
        <fullName evidence="2">Uncharacterized protein</fullName>
    </submittedName>
</protein>
<gene>
    <name evidence="2" type="ORF">RCOM_2038580</name>
</gene>